<gene>
    <name evidence="10" type="ORF">ACEWY4_019375</name>
</gene>
<evidence type="ECO:0000313" key="11">
    <source>
        <dbReference type="Proteomes" id="UP001591681"/>
    </source>
</evidence>
<organism evidence="10 11">
    <name type="scientific">Coilia grayii</name>
    <name type="common">Gray's grenadier anchovy</name>
    <dbReference type="NCBI Taxonomy" id="363190"/>
    <lineage>
        <taxon>Eukaryota</taxon>
        <taxon>Metazoa</taxon>
        <taxon>Chordata</taxon>
        <taxon>Craniata</taxon>
        <taxon>Vertebrata</taxon>
        <taxon>Euteleostomi</taxon>
        <taxon>Actinopterygii</taxon>
        <taxon>Neopterygii</taxon>
        <taxon>Teleostei</taxon>
        <taxon>Clupei</taxon>
        <taxon>Clupeiformes</taxon>
        <taxon>Clupeoidei</taxon>
        <taxon>Engraulidae</taxon>
        <taxon>Coilinae</taxon>
        <taxon>Coilia</taxon>
    </lineage>
</organism>
<evidence type="ECO:0000313" key="10">
    <source>
        <dbReference type="EMBL" id="KAL2083857.1"/>
    </source>
</evidence>
<evidence type="ECO:0000256" key="8">
    <source>
        <dbReference type="ARBA" id="ARBA00039421"/>
    </source>
</evidence>
<comment type="subcellular location">
    <subcellularLocation>
        <location evidence="1">Membrane</location>
        <topology evidence="1">Multi-pass membrane protein</topology>
    </subcellularLocation>
</comment>
<dbReference type="PANTHER" id="PTHR12668">
    <property type="entry name" value="TRANSMEMBRANE PROTEIN 14, 15"/>
    <property type="match status" value="1"/>
</dbReference>
<dbReference type="InterPro" id="IPR044890">
    <property type="entry name" value="TMEM14_sf"/>
</dbReference>
<keyword evidence="11" id="KW-1185">Reference proteome</keyword>
<dbReference type="Gene3D" id="1.10.10.1740">
    <property type="entry name" value="Transmembrane protein 14-like"/>
    <property type="match status" value="1"/>
</dbReference>
<dbReference type="GO" id="GO:0006783">
    <property type="term" value="P:heme biosynthetic process"/>
    <property type="evidence" value="ECO:0007669"/>
    <property type="project" value="UniProtKB-KW"/>
</dbReference>
<feature type="transmembrane region" description="Helical" evidence="9">
    <location>
        <begin position="55"/>
        <end position="74"/>
    </location>
</feature>
<evidence type="ECO:0000256" key="2">
    <source>
        <dbReference type="ARBA" id="ARBA00007590"/>
    </source>
</evidence>
<dbReference type="GO" id="GO:0016020">
    <property type="term" value="C:membrane"/>
    <property type="evidence" value="ECO:0007669"/>
    <property type="project" value="UniProtKB-SubCell"/>
</dbReference>
<dbReference type="AlphaFoldDB" id="A0ABD1J9J4"/>
<comment type="similarity">
    <text evidence="2">Belongs to the TMEM14 family.</text>
</comment>
<comment type="caution">
    <text evidence="10">The sequence shown here is derived from an EMBL/GenBank/DDBJ whole genome shotgun (WGS) entry which is preliminary data.</text>
</comment>
<protein>
    <recommendedName>
        <fullName evidence="8">Transmembrane protein 14C</fullName>
    </recommendedName>
</protein>
<evidence type="ECO:0000256" key="9">
    <source>
        <dbReference type="SAM" id="Phobius"/>
    </source>
</evidence>
<dbReference type="FunFam" id="1.10.10.1740:FF:000002">
    <property type="entry name" value="Transmembrane protein 14C"/>
    <property type="match status" value="1"/>
</dbReference>
<keyword evidence="5" id="KW-0350">Heme biosynthesis</keyword>
<feature type="transmembrane region" description="Helical" evidence="9">
    <location>
        <begin position="20"/>
        <end position="43"/>
    </location>
</feature>
<keyword evidence="4 9" id="KW-1133">Transmembrane helix</keyword>
<comment type="function">
    <text evidence="7">Required for normal heme biosynthesis.</text>
</comment>
<evidence type="ECO:0000256" key="4">
    <source>
        <dbReference type="ARBA" id="ARBA00022989"/>
    </source>
</evidence>
<name>A0ABD1J9J4_9TELE</name>
<reference evidence="10 11" key="1">
    <citation type="submission" date="2024-09" db="EMBL/GenBank/DDBJ databases">
        <title>A chromosome-level genome assembly of Gray's grenadier anchovy, Coilia grayii.</title>
        <authorList>
            <person name="Fu Z."/>
        </authorList>
    </citation>
    <scope>NUCLEOTIDE SEQUENCE [LARGE SCALE GENOMIC DNA]</scope>
    <source>
        <strain evidence="10">G4</strain>
        <tissue evidence="10">Muscle</tissue>
    </source>
</reference>
<evidence type="ECO:0000256" key="3">
    <source>
        <dbReference type="ARBA" id="ARBA00022692"/>
    </source>
</evidence>
<dbReference type="EMBL" id="JBHFQA010000017">
    <property type="protein sequence ID" value="KAL2083857.1"/>
    <property type="molecule type" value="Genomic_DNA"/>
</dbReference>
<evidence type="ECO:0000256" key="1">
    <source>
        <dbReference type="ARBA" id="ARBA00004141"/>
    </source>
</evidence>
<keyword evidence="3 9" id="KW-0812">Transmembrane</keyword>
<dbReference type="Pfam" id="PF03647">
    <property type="entry name" value="Tmemb_14"/>
    <property type="match status" value="1"/>
</dbReference>
<proteinExistence type="inferred from homology"/>
<keyword evidence="6 9" id="KW-0472">Membrane</keyword>
<evidence type="ECO:0000256" key="7">
    <source>
        <dbReference type="ARBA" id="ARBA00037428"/>
    </source>
</evidence>
<dbReference type="PANTHER" id="PTHR12668:SF4">
    <property type="entry name" value="TRANSMEMBRANE PROTEIN 14C-RELATED"/>
    <property type="match status" value="1"/>
</dbReference>
<accession>A0ABD1J9J4</accession>
<evidence type="ECO:0000256" key="6">
    <source>
        <dbReference type="ARBA" id="ARBA00023136"/>
    </source>
</evidence>
<dbReference type="Proteomes" id="UP001591681">
    <property type="component" value="Unassembled WGS sequence"/>
</dbReference>
<sequence>MGFELLGYGYAVLVTSGGVIGYIKAGSIASLFAGLLFGVSAWIGAYRLSQNSENFWVLLGTSGTLGAVMGVRFLNSWKFMPAGLIAGASVLMFLKICVDLLFRSHPSRNKSP</sequence>
<dbReference type="InterPro" id="IPR005349">
    <property type="entry name" value="TMEM14"/>
</dbReference>
<feature type="transmembrane region" description="Helical" evidence="9">
    <location>
        <begin position="80"/>
        <end position="102"/>
    </location>
</feature>
<evidence type="ECO:0000256" key="5">
    <source>
        <dbReference type="ARBA" id="ARBA00023133"/>
    </source>
</evidence>